<evidence type="ECO:0000259" key="4">
    <source>
        <dbReference type="Pfam" id="PF06761"/>
    </source>
</evidence>
<protein>
    <submittedName>
        <fullName evidence="6">Type VI secretion system protein ImpL</fullName>
    </submittedName>
</protein>
<sequence>MKNKWRTWGLIIGTLIVAVAIFAVLYFFGDRLGWETWGEKGTIWLLSMLVIFGFLMIPMIVTSLNNAYSNLKANNKKLNPAEPKKEIELKVVTGLDAMRDQLRHRYGFFWRRKLRWLLVTGETAEVEQVAPGLITQGWQLGNDALLIWGGSTKAALDENWLKQLKKLRWRKPIDAQVWVVAADYYAPTKEQKALQDKTLWQMHSRNKLMGWAAPLYLLDIRRTQWQQSEQEEQPVGTLFPGKPHPETLINLLSSVVKQTTDLGMTQVMINHQHAFLLQLAQDLEQRDIPRLRGWLPTFLTAQGGNQLRGLLFTPQVNRAETLADHAFQPTSTWQAIIDDSRVAKGHGVGMQWLNSATLAALSVIILFSLGCIISYIGNRGLIASAENLARQSNDFSVSMTERLTRQQAFKQQLSQLQYRTEYGSPWYLRFGLNQNDRLLTSLWPYYHQANQQNIQLPLVNNLTNELEQLVQMSPNNPERATLAKQGYDRLKAYLMMSRPDRVDAPLLGNILIENTKQAPDTVSAGVWQSIGPELMQFYANNLSRHPDWAIKSDKSLVTDARQVLINQVGMQNAETAIYQGILKRVAQNYGSLSLEQVLNGIDSRTLFNTTEEVPGIFTRAAWEGMVEKEIERAAKNRREEIDWVLTDSGKQLNSEISPEKLKQRLTERYFTDYSAAWLNFLNSISWQRAESISDVIDQLTLVSDVRQSPLIALMNTVKYQGQTAQKGRALSDTLVKSAQEVFGSKAKKLEAIPVDDSIPVGPLDGTFGPLLRLVQGGAQENGDSLNLQTYLTRVTRVRLKLQQVTSAPDPQAMTQALAKTVFEGKAIDLTDTRDYGSLIAASMGEEWSGFGNNLFVQPLEQAWQAVLEPAAMSFNSAWRESIADPWNRAFNGRYPFRATGNDASLPELGRFLRPDSGMIERFVTTQLAGILHKQGDIWVADPMNSQGLTFNPQFIHALNQLSKVSGMLYANGDAAMSFELMARPSRDVVKTELLLDGESLVYFNQMEIWKTMNWPGETYSPGAQLSWSTAETGLRLYDSAKGSWGWVRLLDQASVTQLDSSRYRLEWKAEDGKSLNYILRAQTYAGPLELLKLRGFVLPSNVFVTSRSPASAKPEPVISQYQTEQGNTSNKPKKAQPQKIIGNPVSTEDASTVPPVRKKSKAETPAETANAEVVEQGSADSAETQASSKPMTRMRRIEHDAN</sequence>
<proteinExistence type="predicted"/>
<feature type="domain" description="Type VI secretion system component TssM1 helical" evidence="5">
    <location>
        <begin position="869"/>
        <end position="974"/>
    </location>
</feature>
<evidence type="ECO:0000259" key="3">
    <source>
        <dbReference type="Pfam" id="PF06744"/>
    </source>
</evidence>
<dbReference type="InterPro" id="IPR009612">
    <property type="entry name" value="IcmF-rel"/>
</dbReference>
<feature type="region of interest" description="Disordered" evidence="1">
    <location>
        <begin position="1107"/>
        <end position="1202"/>
    </location>
</feature>
<dbReference type="AlphaFoldDB" id="A0AAJ4WDQ7"/>
<dbReference type="Pfam" id="PF06761">
    <property type="entry name" value="IcmF-related"/>
    <property type="match status" value="1"/>
</dbReference>
<feature type="domain" description="Type VI secretion system IcmF C-terminal" evidence="3">
    <location>
        <begin position="978"/>
        <end position="1082"/>
    </location>
</feature>
<dbReference type="PANTHER" id="PTHR36153">
    <property type="entry name" value="INNER MEMBRANE PROTEIN-RELATED"/>
    <property type="match status" value="1"/>
</dbReference>
<dbReference type="InterPro" id="IPR048677">
    <property type="entry name" value="TssM1_hel"/>
</dbReference>
<comment type="caution">
    <text evidence="6">The sequence shown here is derived from an EMBL/GenBank/DDBJ whole genome shotgun (WGS) entry which is preliminary data.</text>
</comment>
<evidence type="ECO:0000259" key="5">
    <source>
        <dbReference type="Pfam" id="PF21070"/>
    </source>
</evidence>
<organism evidence="6 7">
    <name type="scientific">Pragia fontium DSM 5563 = ATCC 49100</name>
    <dbReference type="NCBI Taxonomy" id="1122977"/>
    <lineage>
        <taxon>Bacteria</taxon>
        <taxon>Pseudomonadati</taxon>
        <taxon>Pseudomonadota</taxon>
        <taxon>Gammaproteobacteria</taxon>
        <taxon>Enterobacterales</taxon>
        <taxon>Budviciaceae</taxon>
        <taxon>Pragia</taxon>
    </lineage>
</organism>
<evidence type="ECO:0000256" key="1">
    <source>
        <dbReference type="SAM" id="MobiDB-lite"/>
    </source>
</evidence>
<dbReference type="EMBL" id="FOLW01000023">
    <property type="protein sequence ID" value="SFD49681.1"/>
    <property type="molecule type" value="Genomic_DNA"/>
</dbReference>
<dbReference type="PANTHER" id="PTHR36153:SF1">
    <property type="entry name" value="TYPE VI SECRETION SYSTEM COMPONENT TSSM1"/>
    <property type="match status" value="1"/>
</dbReference>
<keyword evidence="2" id="KW-0472">Membrane</keyword>
<keyword evidence="2" id="KW-0812">Transmembrane</keyword>
<feature type="compositionally biased region" description="Polar residues" evidence="1">
    <location>
        <begin position="1178"/>
        <end position="1190"/>
    </location>
</feature>
<accession>A0AAJ4WDQ7</accession>
<dbReference type="Proteomes" id="UP000226420">
    <property type="component" value="Unassembled WGS sequence"/>
</dbReference>
<feature type="compositionally biased region" description="Polar residues" evidence="1">
    <location>
        <begin position="1119"/>
        <end position="1130"/>
    </location>
</feature>
<feature type="domain" description="IcmF-related" evidence="4">
    <location>
        <begin position="412"/>
        <end position="721"/>
    </location>
</feature>
<evidence type="ECO:0000313" key="7">
    <source>
        <dbReference type="Proteomes" id="UP000226420"/>
    </source>
</evidence>
<dbReference type="RefSeq" id="WP_053007569.1">
    <property type="nucleotide sequence ID" value="NZ_FOLW01000023.1"/>
</dbReference>
<dbReference type="InterPro" id="IPR010623">
    <property type="entry name" value="IcmF_C"/>
</dbReference>
<gene>
    <name evidence="6" type="ORF">SAMN02745723_1237</name>
</gene>
<evidence type="ECO:0000313" key="6">
    <source>
        <dbReference type="EMBL" id="SFD49681.1"/>
    </source>
</evidence>
<dbReference type="Pfam" id="PF06744">
    <property type="entry name" value="IcmF_C"/>
    <property type="match status" value="1"/>
</dbReference>
<dbReference type="Pfam" id="PF21070">
    <property type="entry name" value="IcmF_helical"/>
    <property type="match status" value="1"/>
</dbReference>
<keyword evidence="2" id="KW-1133">Transmembrane helix</keyword>
<dbReference type="InterPro" id="IPR053156">
    <property type="entry name" value="T6SS_TssM-like"/>
</dbReference>
<name>A0AAJ4WDQ7_9GAMM</name>
<feature type="transmembrane region" description="Helical" evidence="2">
    <location>
        <begin position="41"/>
        <end position="68"/>
    </location>
</feature>
<evidence type="ECO:0000256" key="2">
    <source>
        <dbReference type="SAM" id="Phobius"/>
    </source>
</evidence>
<feature type="transmembrane region" description="Helical" evidence="2">
    <location>
        <begin position="7"/>
        <end position="29"/>
    </location>
</feature>
<feature type="transmembrane region" description="Helical" evidence="2">
    <location>
        <begin position="358"/>
        <end position="377"/>
    </location>
</feature>
<reference evidence="6 7" key="1">
    <citation type="submission" date="2016-10" db="EMBL/GenBank/DDBJ databases">
        <authorList>
            <person name="Varghese N."/>
            <person name="Submissions S."/>
        </authorList>
    </citation>
    <scope>NUCLEOTIDE SEQUENCE [LARGE SCALE GENOMIC DNA]</scope>
    <source>
        <strain evidence="6 7">DSM 5563</strain>
    </source>
</reference>